<dbReference type="GO" id="GO:0046872">
    <property type="term" value="F:metal ion binding"/>
    <property type="evidence" value="ECO:0007669"/>
    <property type="project" value="UniProtKB-KW"/>
</dbReference>
<dbReference type="SMART" id="SM00849">
    <property type="entry name" value="Lactamase_B"/>
    <property type="match status" value="1"/>
</dbReference>
<dbReference type="STRING" id="578462.A0A0L0SB96"/>
<dbReference type="Pfam" id="PF00753">
    <property type="entry name" value="Lactamase_B"/>
    <property type="match status" value="1"/>
</dbReference>
<evidence type="ECO:0000256" key="5">
    <source>
        <dbReference type="ARBA" id="ARBA00022833"/>
    </source>
</evidence>
<dbReference type="InterPro" id="IPR032282">
    <property type="entry name" value="HAGH_C"/>
</dbReference>
<organism evidence="8 9">
    <name type="scientific">Allomyces macrogynus (strain ATCC 38327)</name>
    <name type="common">Allomyces javanicus var. macrogynus</name>
    <dbReference type="NCBI Taxonomy" id="578462"/>
    <lineage>
        <taxon>Eukaryota</taxon>
        <taxon>Fungi</taxon>
        <taxon>Fungi incertae sedis</taxon>
        <taxon>Blastocladiomycota</taxon>
        <taxon>Blastocladiomycetes</taxon>
        <taxon>Blastocladiales</taxon>
        <taxon>Blastocladiaceae</taxon>
        <taxon>Allomyces</taxon>
    </lineage>
</organism>
<reference evidence="9" key="2">
    <citation type="submission" date="2009-11" db="EMBL/GenBank/DDBJ databases">
        <title>The Genome Sequence of Allomyces macrogynus strain ATCC 38327.</title>
        <authorList>
            <consortium name="The Broad Institute Genome Sequencing Platform"/>
            <person name="Russ C."/>
            <person name="Cuomo C."/>
            <person name="Shea T."/>
            <person name="Young S.K."/>
            <person name="Zeng Q."/>
            <person name="Koehrsen M."/>
            <person name="Haas B."/>
            <person name="Borodovsky M."/>
            <person name="Guigo R."/>
            <person name="Alvarado L."/>
            <person name="Berlin A."/>
            <person name="Borenstein D."/>
            <person name="Chen Z."/>
            <person name="Engels R."/>
            <person name="Freedman E."/>
            <person name="Gellesch M."/>
            <person name="Goldberg J."/>
            <person name="Griggs A."/>
            <person name="Gujja S."/>
            <person name="Heiman D."/>
            <person name="Hepburn T."/>
            <person name="Howarth C."/>
            <person name="Jen D."/>
            <person name="Larson L."/>
            <person name="Lewis B."/>
            <person name="Mehta T."/>
            <person name="Park D."/>
            <person name="Pearson M."/>
            <person name="Roberts A."/>
            <person name="Saif S."/>
            <person name="Shenoy N."/>
            <person name="Sisk P."/>
            <person name="Stolte C."/>
            <person name="Sykes S."/>
            <person name="Walk T."/>
            <person name="White J."/>
            <person name="Yandava C."/>
            <person name="Burger G."/>
            <person name="Gray M.W."/>
            <person name="Holland P.W.H."/>
            <person name="King N."/>
            <person name="Lang F.B.F."/>
            <person name="Roger A.J."/>
            <person name="Ruiz-Trillo I."/>
            <person name="Lander E."/>
            <person name="Nusbaum C."/>
        </authorList>
    </citation>
    <scope>NUCLEOTIDE SEQUENCE [LARGE SCALE GENOMIC DNA]</scope>
    <source>
        <strain evidence="9">ATCC 38327</strain>
    </source>
</reference>
<dbReference type="PANTHER" id="PTHR11935:SF116">
    <property type="entry name" value="HYDROLASE PNKD-RELATED"/>
    <property type="match status" value="1"/>
</dbReference>
<gene>
    <name evidence="8" type="ORF">AMAG_05145</name>
</gene>
<evidence type="ECO:0000313" key="9">
    <source>
        <dbReference type="Proteomes" id="UP000054350"/>
    </source>
</evidence>
<evidence type="ECO:0000256" key="3">
    <source>
        <dbReference type="ARBA" id="ARBA00022723"/>
    </source>
</evidence>
<evidence type="ECO:0000259" key="7">
    <source>
        <dbReference type="SMART" id="SM00849"/>
    </source>
</evidence>
<sequence>MNMSNFLFQNVAYPLFNTRVGWYINKWMNPSGQAPHTIIDEQNIVVDARIRIQPVAIEVDNYAYIIADLAKHTVLLVDPADPERVREVLKATYSGFKVAGVLCTHKHHDHSGGNHAFKGVPIYGGRGEKVPYATHEVGAVGGEVFTLGRIRVTAYLTPCHTKASVMYLLSDPLTRPVLFSGDTLFQAGVGKFFEGSASDMLAVIDTINTQLPLTTLLYAGHEYTLANLEFANTVEPNNPHIEAELARARARRDHNLCTAPSSLVIERDTNVFLRARDPRIALALIGDEEEAMDMPHDQVLALLRRLRTAFRVGHDGKDGKKEEVPPPVPARAMVEEKPHGGAPVHAGVPEGGKSMTWEEAAVWAASK</sequence>
<dbReference type="VEuPathDB" id="FungiDB:AMAG_05145"/>
<dbReference type="OMA" id="YATHEVG"/>
<evidence type="ECO:0000256" key="2">
    <source>
        <dbReference type="ARBA" id="ARBA00006759"/>
    </source>
</evidence>
<keyword evidence="3" id="KW-0479">Metal-binding</keyword>
<proteinExistence type="inferred from homology"/>
<name>A0A0L0SB96_ALLM3</name>
<dbReference type="GO" id="GO:0016787">
    <property type="term" value="F:hydrolase activity"/>
    <property type="evidence" value="ECO:0007669"/>
    <property type="project" value="UniProtKB-KW"/>
</dbReference>
<comment type="similarity">
    <text evidence="2">Belongs to the metallo-beta-lactamase superfamily. Glyoxalase II family.</text>
</comment>
<comment type="cofactor">
    <cofactor evidence="1">
        <name>Zn(2+)</name>
        <dbReference type="ChEBI" id="CHEBI:29105"/>
    </cofactor>
</comment>
<evidence type="ECO:0000256" key="6">
    <source>
        <dbReference type="SAM" id="MobiDB-lite"/>
    </source>
</evidence>
<protein>
    <submittedName>
        <fullName evidence="8">Hydroxyacylglutathione hydrolase</fullName>
    </submittedName>
</protein>
<dbReference type="EMBL" id="GG745335">
    <property type="protein sequence ID" value="KNE59679.1"/>
    <property type="molecule type" value="Genomic_DNA"/>
</dbReference>
<dbReference type="AlphaFoldDB" id="A0A0L0SB96"/>
<dbReference type="Gene3D" id="3.60.15.10">
    <property type="entry name" value="Ribonuclease Z/Hydroxyacylglutathione hydrolase-like"/>
    <property type="match status" value="1"/>
</dbReference>
<dbReference type="Proteomes" id="UP000054350">
    <property type="component" value="Unassembled WGS sequence"/>
</dbReference>
<dbReference type="Pfam" id="PF16123">
    <property type="entry name" value="HAGH_C"/>
    <property type="match status" value="1"/>
</dbReference>
<keyword evidence="4 8" id="KW-0378">Hydrolase</keyword>
<dbReference type="PANTHER" id="PTHR11935">
    <property type="entry name" value="BETA LACTAMASE DOMAIN"/>
    <property type="match status" value="1"/>
</dbReference>
<evidence type="ECO:0000313" key="8">
    <source>
        <dbReference type="EMBL" id="KNE59679.1"/>
    </source>
</evidence>
<dbReference type="InterPro" id="IPR036866">
    <property type="entry name" value="RibonucZ/Hydroxyglut_hydro"/>
</dbReference>
<keyword evidence="5" id="KW-0862">Zinc</keyword>
<evidence type="ECO:0000256" key="4">
    <source>
        <dbReference type="ARBA" id="ARBA00022801"/>
    </source>
</evidence>
<dbReference type="InterPro" id="IPR035680">
    <property type="entry name" value="Clx_II_MBL"/>
</dbReference>
<feature type="region of interest" description="Disordered" evidence="6">
    <location>
        <begin position="334"/>
        <end position="353"/>
    </location>
</feature>
<dbReference type="CDD" id="cd07723">
    <property type="entry name" value="hydroxyacylglutathione_hydrolase_MBL-fold"/>
    <property type="match status" value="1"/>
</dbReference>
<keyword evidence="9" id="KW-1185">Reference proteome</keyword>
<reference evidence="8 9" key="1">
    <citation type="submission" date="2009-11" db="EMBL/GenBank/DDBJ databases">
        <title>Annotation of Allomyces macrogynus ATCC 38327.</title>
        <authorList>
            <consortium name="The Broad Institute Genome Sequencing Platform"/>
            <person name="Russ C."/>
            <person name="Cuomo C."/>
            <person name="Burger G."/>
            <person name="Gray M.W."/>
            <person name="Holland P.W.H."/>
            <person name="King N."/>
            <person name="Lang F.B.F."/>
            <person name="Roger A.J."/>
            <person name="Ruiz-Trillo I."/>
            <person name="Young S.K."/>
            <person name="Zeng Q."/>
            <person name="Gargeya S."/>
            <person name="Fitzgerald M."/>
            <person name="Haas B."/>
            <person name="Abouelleil A."/>
            <person name="Alvarado L."/>
            <person name="Arachchi H.M."/>
            <person name="Berlin A."/>
            <person name="Chapman S.B."/>
            <person name="Gearin G."/>
            <person name="Goldberg J."/>
            <person name="Griggs A."/>
            <person name="Gujja S."/>
            <person name="Hansen M."/>
            <person name="Heiman D."/>
            <person name="Howarth C."/>
            <person name="Larimer J."/>
            <person name="Lui A."/>
            <person name="MacDonald P.J.P."/>
            <person name="McCowen C."/>
            <person name="Montmayeur A."/>
            <person name="Murphy C."/>
            <person name="Neiman D."/>
            <person name="Pearson M."/>
            <person name="Priest M."/>
            <person name="Roberts A."/>
            <person name="Saif S."/>
            <person name="Shea T."/>
            <person name="Sisk P."/>
            <person name="Stolte C."/>
            <person name="Sykes S."/>
            <person name="Wortman J."/>
            <person name="Nusbaum C."/>
            <person name="Birren B."/>
        </authorList>
    </citation>
    <scope>NUCLEOTIDE SEQUENCE [LARGE SCALE GENOMIC DNA]</scope>
    <source>
        <strain evidence="8 9">ATCC 38327</strain>
    </source>
</reference>
<accession>A0A0L0SB96</accession>
<dbReference type="SUPFAM" id="SSF56281">
    <property type="entry name" value="Metallo-hydrolase/oxidoreductase"/>
    <property type="match status" value="1"/>
</dbReference>
<dbReference type="eggNOG" id="KOG0813">
    <property type="taxonomic scope" value="Eukaryota"/>
</dbReference>
<feature type="domain" description="Metallo-beta-lactamase" evidence="7">
    <location>
        <begin position="60"/>
        <end position="221"/>
    </location>
</feature>
<dbReference type="OrthoDB" id="515692at2759"/>
<dbReference type="InterPro" id="IPR001279">
    <property type="entry name" value="Metallo-B-lactamas"/>
</dbReference>
<dbReference type="UniPathway" id="UPA00619">
    <property type="reaction ID" value="UER00676"/>
</dbReference>
<evidence type="ECO:0000256" key="1">
    <source>
        <dbReference type="ARBA" id="ARBA00001947"/>
    </source>
</evidence>